<reference evidence="2 3" key="1">
    <citation type="submission" date="2016-07" db="EMBL/GenBank/DDBJ databases">
        <title>Genome analysis of Flavihumibacter stibioxidans YS-17.</title>
        <authorList>
            <person name="Shi K."/>
            <person name="Han Y."/>
            <person name="Wang G."/>
        </authorList>
    </citation>
    <scope>NUCLEOTIDE SEQUENCE [LARGE SCALE GENOMIC DNA]</scope>
    <source>
        <strain evidence="2 3">YS-17</strain>
    </source>
</reference>
<evidence type="ECO:0000313" key="3">
    <source>
        <dbReference type="Proteomes" id="UP000765802"/>
    </source>
</evidence>
<name>A0ABR7MB74_9BACT</name>
<dbReference type="InterPro" id="IPR035287">
    <property type="entry name" value="DUF5362"/>
</dbReference>
<dbReference type="Proteomes" id="UP000765802">
    <property type="component" value="Unassembled WGS sequence"/>
</dbReference>
<proteinExistence type="predicted"/>
<feature type="transmembrane region" description="Helical" evidence="1">
    <location>
        <begin position="32"/>
        <end position="55"/>
    </location>
</feature>
<keyword evidence="1" id="KW-0812">Transmembrane</keyword>
<keyword evidence="1" id="KW-1133">Transmembrane helix</keyword>
<gene>
    <name evidence="2" type="ORF">BC349_14510</name>
</gene>
<protein>
    <recommendedName>
        <fullName evidence="4">Interferon-induced transmembrane protein</fullName>
    </recommendedName>
</protein>
<organism evidence="2 3">
    <name type="scientific">Flavihumibacter stibioxidans</name>
    <dbReference type="NCBI Taxonomy" id="1834163"/>
    <lineage>
        <taxon>Bacteria</taxon>
        <taxon>Pseudomonadati</taxon>
        <taxon>Bacteroidota</taxon>
        <taxon>Chitinophagia</taxon>
        <taxon>Chitinophagales</taxon>
        <taxon>Chitinophagaceae</taxon>
        <taxon>Flavihumibacter</taxon>
    </lineage>
</organism>
<dbReference type="RefSeq" id="WP_187257580.1">
    <property type="nucleotide sequence ID" value="NZ_JBHULF010000006.1"/>
</dbReference>
<comment type="caution">
    <text evidence="2">The sequence shown here is derived from an EMBL/GenBank/DDBJ whole genome shotgun (WGS) entry which is preliminary data.</text>
</comment>
<evidence type="ECO:0000256" key="1">
    <source>
        <dbReference type="SAM" id="Phobius"/>
    </source>
</evidence>
<dbReference type="EMBL" id="MBUA01000027">
    <property type="protein sequence ID" value="MBC6492271.1"/>
    <property type="molecule type" value="Genomic_DNA"/>
</dbReference>
<accession>A0ABR7MB74</accession>
<feature type="transmembrane region" description="Helical" evidence="1">
    <location>
        <begin position="121"/>
        <end position="146"/>
    </location>
</feature>
<keyword evidence="1" id="KW-0472">Membrane</keyword>
<dbReference type="Pfam" id="PF17319">
    <property type="entry name" value="DUF5362"/>
    <property type="match status" value="1"/>
</dbReference>
<sequence>MEQSNTNTNLFDLQIDDQSSSYLTETAKWAKFLSILGFIGCGLMVILAIGMGSFMGSLMQNSMMPGGGFLLSIVYIAMAALYFIPCLYLYRFAGSMQLALRAADAHQLQTSFRNLKSCFKFLGILTIVLLSIYALAMIGGLTALAFSV</sequence>
<keyword evidence="3" id="KW-1185">Reference proteome</keyword>
<feature type="transmembrane region" description="Helical" evidence="1">
    <location>
        <begin position="67"/>
        <end position="90"/>
    </location>
</feature>
<evidence type="ECO:0008006" key="4">
    <source>
        <dbReference type="Google" id="ProtNLM"/>
    </source>
</evidence>
<evidence type="ECO:0000313" key="2">
    <source>
        <dbReference type="EMBL" id="MBC6492271.1"/>
    </source>
</evidence>